<dbReference type="PANTHER" id="PTHR11986">
    <property type="entry name" value="AMINOTRANSFERASE CLASS III"/>
    <property type="match status" value="1"/>
</dbReference>
<keyword evidence="5" id="KW-0963">Cytoplasm</keyword>
<evidence type="ECO:0000313" key="7">
    <source>
        <dbReference type="Proteomes" id="UP001321582"/>
    </source>
</evidence>
<dbReference type="PANTHER" id="PTHR11986:SF79">
    <property type="entry name" value="ACETYLORNITHINE AMINOTRANSFERASE, MITOCHONDRIAL"/>
    <property type="match status" value="1"/>
</dbReference>
<dbReference type="InterPro" id="IPR015421">
    <property type="entry name" value="PyrdxlP-dep_Trfase_major"/>
</dbReference>
<feature type="binding site" evidence="5">
    <location>
        <begin position="222"/>
        <end position="225"/>
    </location>
    <ligand>
        <name>pyridoxal 5'-phosphate</name>
        <dbReference type="ChEBI" id="CHEBI:597326"/>
    </ligand>
</feature>
<gene>
    <name evidence="5 6" type="primary">argD</name>
    <name evidence="6" type="ORF">HLVA_17260</name>
</gene>
<comment type="miscellaneous">
    <text evidence="5">May also have succinyldiaminopimelate aminotransferase activity, thus carrying out the corresponding step in lysine biosynthesis.</text>
</comment>
<evidence type="ECO:0000256" key="2">
    <source>
        <dbReference type="ARBA" id="ARBA00022605"/>
    </source>
</evidence>
<dbReference type="InterPro" id="IPR015424">
    <property type="entry name" value="PyrdxlP-dep_Trfase"/>
</dbReference>
<keyword evidence="3 5" id="KW-0808">Transferase</keyword>
<dbReference type="Pfam" id="PF00202">
    <property type="entry name" value="Aminotran_3"/>
    <property type="match status" value="1"/>
</dbReference>
<dbReference type="EMBL" id="AP027059">
    <property type="protein sequence ID" value="BDU51157.1"/>
    <property type="molecule type" value="Genomic_DNA"/>
</dbReference>
<dbReference type="GO" id="GO:0003992">
    <property type="term" value="F:N2-acetyl-L-ornithine:2-oxoglutarate 5-aminotransferase activity"/>
    <property type="evidence" value="ECO:0007669"/>
    <property type="project" value="UniProtKB-UniRule"/>
</dbReference>
<dbReference type="InterPro" id="IPR049704">
    <property type="entry name" value="Aminotrans_3_PPA_site"/>
</dbReference>
<evidence type="ECO:0000256" key="5">
    <source>
        <dbReference type="HAMAP-Rule" id="MF_01107"/>
    </source>
</evidence>
<name>A0AAU9DHW5_9FUSO</name>
<comment type="similarity">
    <text evidence="5">Belongs to the class-III pyridoxal-phosphate-dependent aminotransferase family. ArgD subfamily.</text>
</comment>
<dbReference type="NCBIfam" id="TIGR00707">
    <property type="entry name" value="argD"/>
    <property type="match status" value="1"/>
</dbReference>
<dbReference type="HAMAP" id="MF_01107">
    <property type="entry name" value="ArgD_aminotrans_3"/>
    <property type="match status" value="1"/>
</dbReference>
<dbReference type="GO" id="GO:0005737">
    <property type="term" value="C:cytoplasm"/>
    <property type="evidence" value="ECO:0007669"/>
    <property type="project" value="UniProtKB-SubCell"/>
</dbReference>
<dbReference type="SUPFAM" id="SSF53383">
    <property type="entry name" value="PLP-dependent transferases"/>
    <property type="match status" value="1"/>
</dbReference>
<accession>A0AAU9DHW5</accession>
<dbReference type="CDD" id="cd00610">
    <property type="entry name" value="OAT_like"/>
    <property type="match status" value="1"/>
</dbReference>
<dbReference type="GO" id="GO:0030170">
    <property type="term" value="F:pyridoxal phosphate binding"/>
    <property type="evidence" value="ECO:0007669"/>
    <property type="project" value="InterPro"/>
</dbReference>
<evidence type="ECO:0000256" key="1">
    <source>
        <dbReference type="ARBA" id="ARBA00022576"/>
    </source>
</evidence>
<dbReference type="EC" id="2.6.1.11" evidence="5"/>
<keyword evidence="5" id="KW-0055">Arginine biosynthesis</keyword>
<feature type="binding site" evidence="5">
    <location>
        <begin position="105"/>
        <end position="106"/>
    </location>
    <ligand>
        <name>pyridoxal 5'-phosphate</name>
        <dbReference type="ChEBI" id="CHEBI:597326"/>
    </ligand>
</feature>
<dbReference type="InterPro" id="IPR015422">
    <property type="entry name" value="PyrdxlP-dep_Trfase_small"/>
</dbReference>
<dbReference type="InterPro" id="IPR050103">
    <property type="entry name" value="Class-III_PLP-dep_AT"/>
</dbReference>
<keyword evidence="4 5" id="KW-0663">Pyridoxal phosphate</keyword>
<dbReference type="Proteomes" id="UP001321582">
    <property type="component" value="Chromosome"/>
</dbReference>
<evidence type="ECO:0000256" key="4">
    <source>
        <dbReference type="ARBA" id="ARBA00022898"/>
    </source>
</evidence>
<keyword evidence="7" id="KW-1185">Reference proteome</keyword>
<feature type="binding site" evidence="5">
    <location>
        <position position="279"/>
    </location>
    <ligand>
        <name>pyridoxal 5'-phosphate</name>
        <dbReference type="ChEBI" id="CHEBI:597326"/>
    </ligand>
</feature>
<dbReference type="Gene3D" id="3.90.1150.10">
    <property type="entry name" value="Aspartate Aminotransferase, domain 1"/>
    <property type="match status" value="1"/>
</dbReference>
<reference evidence="6 7" key="1">
    <citation type="submission" date="2022-11" db="EMBL/GenBank/DDBJ databases">
        <title>Haliovirga abyssi gen. nov., sp. nov., a mesophilic fermentative bacterium isolated from the Iheya North hydrothermal field and the proposal of Haliovirgaceae fam. nov.</title>
        <authorList>
            <person name="Miyazaki U."/>
            <person name="Tame A."/>
            <person name="Miyazaki J."/>
            <person name="Takai K."/>
            <person name="Sawayama S."/>
            <person name="Kitajima M."/>
            <person name="Okamoto A."/>
            <person name="Nakagawa S."/>
        </authorList>
    </citation>
    <scope>NUCLEOTIDE SEQUENCE [LARGE SCALE GENOMIC DNA]</scope>
    <source>
        <strain evidence="6 7">IC12</strain>
    </source>
</reference>
<comment type="pathway">
    <text evidence="5">Amino-acid biosynthesis; L-arginine biosynthesis; N(2)-acetyl-L-ornithine from L-glutamate: step 4/4.</text>
</comment>
<dbReference type="FunFam" id="3.40.640.10:FF:000004">
    <property type="entry name" value="Acetylornithine aminotransferase"/>
    <property type="match status" value="1"/>
</dbReference>
<evidence type="ECO:0000256" key="3">
    <source>
        <dbReference type="ARBA" id="ARBA00022679"/>
    </source>
</evidence>
<comment type="catalytic activity">
    <reaction evidence="5">
        <text>N(2)-acetyl-L-ornithine + 2-oxoglutarate = N-acetyl-L-glutamate 5-semialdehyde + L-glutamate</text>
        <dbReference type="Rhea" id="RHEA:18049"/>
        <dbReference type="ChEBI" id="CHEBI:16810"/>
        <dbReference type="ChEBI" id="CHEBI:29123"/>
        <dbReference type="ChEBI" id="CHEBI:29985"/>
        <dbReference type="ChEBI" id="CHEBI:57805"/>
        <dbReference type="EC" id="2.6.1.11"/>
    </reaction>
</comment>
<dbReference type="Gene3D" id="3.40.640.10">
    <property type="entry name" value="Type I PLP-dependent aspartate aminotransferase-like (Major domain)"/>
    <property type="match status" value="1"/>
</dbReference>
<protein>
    <recommendedName>
        <fullName evidence="5">Acetylornithine aminotransferase</fullName>
        <shortName evidence="5">ACOAT</shortName>
        <ecNumber evidence="5">2.6.1.11</ecNumber>
    </recommendedName>
</protein>
<dbReference type="InterPro" id="IPR005814">
    <property type="entry name" value="Aminotrans_3"/>
</dbReference>
<dbReference type="InterPro" id="IPR004636">
    <property type="entry name" value="AcOrn/SuccOrn_fam"/>
</dbReference>
<keyword evidence="1 5" id="KW-0032">Aminotransferase</keyword>
<dbReference type="PIRSF" id="PIRSF000521">
    <property type="entry name" value="Transaminase_4ab_Lys_Orn"/>
    <property type="match status" value="1"/>
</dbReference>
<sequence length="400" mass="44818">MDLKTLKEKDKQYIMNTYGKIDVSFVSGDGVKLYDTEGNEYLDFFAGIAVNNLGYSYPKVVEAIKNQAEKIMHSSNLYYIEPQIKLAELLVKNTIFDKVFFANSGAEANEGAIKLARKYGKLKLNGKFDIITMKKSFHGRTLTTVTATGQEKYQKHFTPLTEGFKYAEFGNIEDLKSKIDDNTLAIMIEVIQGEGGVNIAPKEYWEELQKLVDEKGILLIIDEVQTGVGRTGYLYAYEIYGLKPHMITSAKALGNGLPIGALLATDEVSIFEPGDHASTFGGNFMATASGIAVVEEISKKEFLYGVRKKGEYFRFKLNELVKKYNFVKSVRGKGLMIGLEIESDLIKDTVEKMLKRKILIGSAGGVVLRFLPPLIIEEKDIDAVVENLDEIFEEIKKDRK</sequence>
<keyword evidence="2 5" id="KW-0028">Amino-acid biosynthesis</keyword>
<evidence type="ECO:0000313" key="6">
    <source>
        <dbReference type="EMBL" id="BDU51157.1"/>
    </source>
</evidence>
<feature type="binding site" evidence="5">
    <location>
        <position position="137"/>
    </location>
    <ligand>
        <name>pyridoxal 5'-phosphate</name>
        <dbReference type="ChEBI" id="CHEBI:597326"/>
    </ligand>
</feature>
<dbReference type="KEGG" id="haby:HLVA_17260"/>
<dbReference type="PROSITE" id="PS00600">
    <property type="entry name" value="AA_TRANSFER_CLASS_3"/>
    <property type="match status" value="1"/>
</dbReference>
<feature type="binding site" evidence="5">
    <location>
        <position position="278"/>
    </location>
    <ligand>
        <name>N(2)-acetyl-L-ornithine</name>
        <dbReference type="ChEBI" id="CHEBI:57805"/>
    </ligand>
</feature>
<dbReference type="AlphaFoldDB" id="A0AAU9DHW5"/>
<organism evidence="6 7">
    <name type="scientific">Haliovirga abyssi</name>
    <dbReference type="NCBI Taxonomy" id="2996794"/>
    <lineage>
        <taxon>Bacteria</taxon>
        <taxon>Fusobacteriati</taxon>
        <taxon>Fusobacteriota</taxon>
        <taxon>Fusobacteriia</taxon>
        <taxon>Fusobacteriales</taxon>
        <taxon>Haliovirgaceae</taxon>
        <taxon>Haliovirga</taxon>
    </lineage>
</organism>
<dbReference type="RefSeq" id="WP_307903998.1">
    <property type="nucleotide sequence ID" value="NZ_AP027059.1"/>
</dbReference>
<feature type="binding site" evidence="5">
    <location>
        <position position="140"/>
    </location>
    <ligand>
        <name>N(2)-acetyl-L-ornithine</name>
        <dbReference type="ChEBI" id="CHEBI:57805"/>
    </ligand>
</feature>
<proteinExistence type="inferred from homology"/>
<dbReference type="NCBIfam" id="NF002325">
    <property type="entry name" value="PRK01278.1"/>
    <property type="match status" value="1"/>
</dbReference>
<comment type="cofactor">
    <cofactor evidence="5">
        <name>pyridoxal 5'-phosphate</name>
        <dbReference type="ChEBI" id="CHEBI:597326"/>
    </cofactor>
    <text evidence="5">Binds 1 pyridoxal phosphate per subunit.</text>
</comment>
<comment type="subunit">
    <text evidence="5">Homodimer.</text>
</comment>
<dbReference type="GO" id="GO:0042802">
    <property type="term" value="F:identical protein binding"/>
    <property type="evidence" value="ECO:0007669"/>
    <property type="project" value="TreeGrafter"/>
</dbReference>
<comment type="subcellular location">
    <subcellularLocation>
        <location evidence="5">Cytoplasm</location>
    </subcellularLocation>
</comment>
<dbReference type="GO" id="GO:0006526">
    <property type="term" value="P:L-arginine biosynthetic process"/>
    <property type="evidence" value="ECO:0007669"/>
    <property type="project" value="UniProtKB-UniRule"/>
</dbReference>
<feature type="modified residue" description="N6-(pyridoxal phosphate)lysine" evidence="5">
    <location>
        <position position="251"/>
    </location>
</feature>